<evidence type="ECO:0000313" key="1">
    <source>
        <dbReference type="EMBL" id="GFG40862.1"/>
    </source>
</evidence>
<keyword evidence="2" id="KW-1185">Reference proteome</keyword>
<sequence>MAHLTVTQRIEILILIGCGNMTRTQQEVCDLFNEKYPDRPISQSTVSKVESKFRETGNV</sequence>
<accession>A0A6L2QAU5</accession>
<name>A0A6L2QAU5_COPFO</name>
<reference evidence="2" key="1">
    <citation type="submission" date="2020-01" db="EMBL/GenBank/DDBJ databases">
        <title>Draft genome sequence of the Termite Coptotermes fromosanus.</title>
        <authorList>
            <person name="Itakura S."/>
            <person name="Yosikawa Y."/>
            <person name="Umezawa K."/>
        </authorList>
    </citation>
    <scope>NUCLEOTIDE SEQUENCE [LARGE SCALE GENOMIC DNA]</scope>
</reference>
<dbReference type="EMBL" id="BLKM01002685">
    <property type="protein sequence ID" value="GFG40862.1"/>
    <property type="molecule type" value="Genomic_DNA"/>
</dbReference>
<dbReference type="AlphaFoldDB" id="A0A6L2QAU5"/>
<comment type="caution">
    <text evidence="1">The sequence shown here is derived from an EMBL/GenBank/DDBJ whole genome shotgun (WGS) entry which is preliminary data.</text>
</comment>
<feature type="non-terminal residue" evidence="1">
    <location>
        <position position="59"/>
    </location>
</feature>
<protein>
    <submittedName>
        <fullName evidence="1">Uncharacterized protein</fullName>
    </submittedName>
</protein>
<dbReference type="Proteomes" id="UP000502823">
    <property type="component" value="Unassembled WGS sequence"/>
</dbReference>
<dbReference type="InParanoid" id="A0A6L2QAU5"/>
<organism evidence="1 2">
    <name type="scientific">Coptotermes formosanus</name>
    <name type="common">Formosan subterranean termite</name>
    <dbReference type="NCBI Taxonomy" id="36987"/>
    <lineage>
        <taxon>Eukaryota</taxon>
        <taxon>Metazoa</taxon>
        <taxon>Ecdysozoa</taxon>
        <taxon>Arthropoda</taxon>
        <taxon>Hexapoda</taxon>
        <taxon>Insecta</taxon>
        <taxon>Pterygota</taxon>
        <taxon>Neoptera</taxon>
        <taxon>Polyneoptera</taxon>
        <taxon>Dictyoptera</taxon>
        <taxon>Blattodea</taxon>
        <taxon>Blattoidea</taxon>
        <taxon>Termitoidae</taxon>
        <taxon>Rhinotermitidae</taxon>
        <taxon>Coptotermes</taxon>
    </lineage>
</organism>
<dbReference type="OrthoDB" id="6758136at2759"/>
<gene>
    <name evidence="1" type="ORF">Cfor_02480</name>
</gene>
<proteinExistence type="predicted"/>
<evidence type="ECO:0000313" key="2">
    <source>
        <dbReference type="Proteomes" id="UP000502823"/>
    </source>
</evidence>